<dbReference type="OrthoDB" id="4731290at2"/>
<name>A0A0K0X1G6_MYCGD</name>
<dbReference type="PATRIC" id="fig|134601.6.peg.841"/>
<evidence type="ECO:0000313" key="2">
    <source>
        <dbReference type="Proteomes" id="UP000062255"/>
    </source>
</evidence>
<dbReference type="KEGG" id="mgo:AFA91_04060"/>
<evidence type="ECO:0000313" key="1">
    <source>
        <dbReference type="EMBL" id="AKS31192.1"/>
    </source>
</evidence>
<reference evidence="1 2" key="1">
    <citation type="submission" date="2015-07" db="EMBL/GenBank/DDBJ databases">
        <title>Complete genome sequence of Mycobacterium goodii X7B, a facultative thermophilic biodesulfurizing bacterium.</title>
        <authorList>
            <person name="Yu B."/>
            <person name="Li F."/>
            <person name="Xu P."/>
        </authorList>
    </citation>
    <scope>NUCLEOTIDE SEQUENCE [LARGE SCALE GENOMIC DNA]</scope>
    <source>
        <strain evidence="1 2">X7B</strain>
    </source>
</reference>
<gene>
    <name evidence="1" type="ORF">AFA91_04060</name>
</gene>
<sequence>MGHRHAMATAKVMRTAAFTGCDSPHDDVRAVRARTQAADLPRQALHGPSDDARRRRYTGLRRTSALPGRSPWMNDRVTVLLQYLADDHGLHLPFELARVQVTGHVDLLVTVLHLDRQTARRHVTDDVLRELARDVAATVIPD</sequence>
<organism evidence="1 2">
    <name type="scientific">Mycolicibacterium goodii</name>
    <name type="common">Mycobacterium goodii</name>
    <dbReference type="NCBI Taxonomy" id="134601"/>
    <lineage>
        <taxon>Bacteria</taxon>
        <taxon>Bacillati</taxon>
        <taxon>Actinomycetota</taxon>
        <taxon>Actinomycetes</taxon>
        <taxon>Mycobacteriales</taxon>
        <taxon>Mycobacteriaceae</taxon>
        <taxon>Mycolicibacterium</taxon>
    </lineage>
</organism>
<dbReference type="STRING" id="134601.AFA91_04060"/>
<accession>A0A0K0X1G6</accession>
<dbReference type="AlphaFoldDB" id="A0A0K0X1G6"/>
<dbReference type="EMBL" id="CP012150">
    <property type="protein sequence ID" value="AKS31192.1"/>
    <property type="molecule type" value="Genomic_DNA"/>
</dbReference>
<protein>
    <submittedName>
        <fullName evidence="1">Uncharacterized protein</fullName>
    </submittedName>
</protein>
<dbReference type="Proteomes" id="UP000062255">
    <property type="component" value="Chromosome"/>
</dbReference>
<proteinExistence type="predicted"/>